<gene>
    <name evidence="2" type="ORF">F2Q70_00020629</name>
</gene>
<evidence type="ECO:0000313" key="2">
    <source>
        <dbReference type="EMBL" id="KAF2545005.1"/>
    </source>
</evidence>
<feature type="compositionally biased region" description="Basic and acidic residues" evidence="1">
    <location>
        <begin position="79"/>
        <end position="95"/>
    </location>
</feature>
<organism evidence="2">
    <name type="scientific">Brassica cretica</name>
    <name type="common">Mustard</name>
    <dbReference type="NCBI Taxonomy" id="69181"/>
    <lineage>
        <taxon>Eukaryota</taxon>
        <taxon>Viridiplantae</taxon>
        <taxon>Streptophyta</taxon>
        <taxon>Embryophyta</taxon>
        <taxon>Tracheophyta</taxon>
        <taxon>Spermatophyta</taxon>
        <taxon>Magnoliopsida</taxon>
        <taxon>eudicotyledons</taxon>
        <taxon>Gunneridae</taxon>
        <taxon>Pentapetalae</taxon>
        <taxon>rosids</taxon>
        <taxon>malvids</taxon>
        <taxon>Brassicales</taxon>
        <taxon>Brassicaceae</taxon>
        <taxon>Brassiceae</taxon>
        <taxon>Brassica</taxon>
    </lineage>
</organism>
<evidence type="ECO:0000256" key="1">
    <source>
        <dbReference type="SAM" id="MobiDB-lite"/>
    </source>
</evidence>
<dbReference type="EMBL" id="QGKY02001925">
    <property type="protein sequence ID" value="KAF2545005.1"/>
    <property type="molecule type" value="Genomic_DNA"/>
</dbReference>
<proteinExistence type="predicted"/>
<dbReference type="AlphaFoldDB" id="A0A8S9GFL0"/>
<reference evidence="2" key="1">
    <citation type="submission" date="2019-12" db="EMBL/GenBank/DDBJ databases">
        <title>Genome sequencing and annotation of Brassica cretica.</title>
        <authorList>
            <person name="Studholme D.J."/>
            <person name="Sarris P.F."/>
        </authorList>
    </citation>
    <scope>NUCLEOTIDE SEQUENCE</scope>
    <source>
        <strain evidence="2">PFS-102/07</strain>
        <tissue evidence="2">Leaf</tissue>
    </source>
</reference>
<feature type="compositionally biased region" description="Basic and acidic residues" evidence="1">
    <location>
        <begin position="36"/>
        <end position="58"/>
    </location>
</feature>
<accession>A0A8S9GFL0</accession>
<feature type="compositionally biased region" description="Basic and acidic residues" evidence="1">
    <location>
        <begin position="1"/>
        <end position="18"/>
    </location>
</feature>
<comment type="caution">
    <text evidence="2">The sequence shown here is derived from an EMBL/GenBank/DDBJ whole genome shotgun (WGS) entry which is preliminary data.</text>
</comment>
<feature type="region of interest" description="Disordered" evidence="1">
    <location>
        <begin position="201"/>
        <end position="298"/>
    </location>
</feature>
<feature type="compositionally biased region" description="Basic residues" evidence="1">
    <location>
        <begin position="69"/>
        <end position="78"/>
    </location>
</feature>
<protein>
    <submittedName>
        <fullName evidence="2">Uncharacterized protein</fullName>
    </submittedName>
</protein>
<sequence>MDNRRLSAAEKVEGELLRAKHRRDTYRPSPYSRPNENYHRDRYHTNSYRTEPRKDRNTNLRVAENRSSQWRRTHVHHSFNKERSSHTPAYHDGHRTGSQISPREARHHSRERGLPISGDGNEESSASKKAHQYSARGTPLQIPQEDLPREALEEAIGELHDVMKQYTSIADPTESAARKECYRMEEEQEEIEQTAAQMVRARIANQETPDLNDDNDTSPKRVPALLRLGPSPPPAQLGMHPTNQSEARRKPGRPPGTKKESSKQPETPGGIKLEEEKGATVQTPNVPQEPCDSEGQEN</sequence>
<name>A0A8S9GFL0_BRACR</name>
<feature type="region of interest" description="Disordered" evidence="1">
    <location>
        <begin position="1"/>
        <end position="137"/>
    </location>
</feature>